<dbReference type="Proteomes" id="UP000761264">
    <property type="component" value="Unassembled WGS sequence"/>
</dbReference>
<dbReference type="Pfam" id="PF13489">
    <property type="entry name" value="Methyltransf_23"/>
    <property type="match status" value="1"/>
</dbReference>
<evidence type="ECO:0000313" key="2">
    <source>
        <dbReference type="Proteomes" id="UP000761264"/>
    </source>
</evidence>
<reference evidence="1" key="1">
    <citation type="submission" date="2020-03" db="EMBL/GenBank/DDBJ databases">
        <title>Genome of Pelagibius litoralis DSM 21314T.</title>
        <authorList>
            <person name="Wang G."/>
        </authorList>
    </citation>
    <scope>NUCLEOTIDE SEQUENCE</scope>
    <source>
        <strain evidence="1">DSM 21314</strain>
    </source>
</reference>
<dbReference type="GO" id="GO:0008168">
    <property type="term" value="F:methyltransferase activity"/>
    <property type="evidence" value="ECO:0007669"/>
    <property type="project" value="UniProtKB-KW"/>
</dbReference>
<dbReference type="InterPro" id="IPR029063">
    <property type="entry name" value="SAM-dependent_MTases_sf"/>
</dbReference>
<keyword evidence="2" id="KW-1185">Reference proteome</keyword>
<dbReference type="GO" id="GO:0032259">
    <property type="term" value="P:methylation"/>
    <property type="evidence" value="ECO:0007669"/>
    <property type="project" value="UniProtKB-KW"/>
</dbReference>
<keyword evidence="1" id="KW-0808">Transferase</keyword>
<name>A0A967C295_9PROT</name>
<accession>A0A967C295</accession>
<sequence length="252" mass="29221">MDAEKEALTEEKFKLPYHWIRDPLIRDSLVYFGYVKIVVDLLRGEKKKVADFGCGDGRISAELASHGHSVSGFEFFPHLVRYCEVLVKSGTFYCFDLTKRMTEDWSEHFGRYDAAIAIEVYEHLPPEKCPILLETVKKVLKPGGVLVLSVPSHAMPFSKLHYRHFSVEDIHKEIAGAGFKIDRTVGQYDIKRTGESFFFRNYIERLADNRFIRFKYFFEKRKRYFGRELNAVENLSDAARYIVVARKPESGG</sequence>
<dbReference type="RefSeq" id="WP_167224309.1">
    <property type="nucleotide sequence ID" value="NZ_JAAQPH010000007.1"/>
</dbReference>
<proteinExistence type="predicted"/>
<dbReference type="EMBL" id="JAAQPH010000007">
    <property type="protein sequence ID" value="NIA69076.1"/>
    <property type="molecule type" value="Genomic_DNA"/>
</dbReference>
<dbReference type="CDD" id="cd02440">
    <property type="entry name" value="AdoMet_MTases"/>
    <property type="match status" value="1"/>
</dbReference>
<dbReference type="AlphaFoldDB" id="A0A967C295"/>
<gene>
    <name evidence="1" type="ORF">HBA54_10790</name>
</gene>
<evidence type="ECO:0000313" key="1">
    <source>
        <dbReference type="EMBL" id="NIA69076.1"/>
    </source>
</evidence>
<keyword evidence="1" id="KW-0489">Methyltransferase</keyword>
<organism evidence="1 2">
    <name type="scientific">Pelagibius litoralis</name>
    <dbReference type="NCBI Taxonomy" id="374515"/>
    <lineage>
        <taxon>Bacteria</taxon>
        <taxon>Pseudomonadati</taxon>
        <taxon>Pseudomonadota</taxon>
        <taxon>Alphaproteobacteria</taxon>
        <taxon>Rhodospirillales</taxon>
        <taxon>Rhodovibrionaceae</taxon>
        <taxon>Pelagibius</taxon>
    </lineage>
</organism>
<dbReference type="Gene3D" id="3.40.50.150">
    <property type="entry name" value="Vaccinia Virus protein VP39"/>
    <property type="match status" value="1"/>
</dbReference>
<comment type="caution">
    <text evidence="1">The sequence shown here is derived from an EMBL/GenBank/DDBJ whole genome shotgun (WGS) entry which is preliminary data.</text>
</comment>
<protein>
    <submittedName>
        <fullName evidence="1">Class I SAM-dependent methyltransferase</fullName>
    </submittedName>
</protein>
<dbReference type="PANTHER" id="PTHR43861">
    <property type="entry name" value="TRANS-ACONITATE 2-METHYLTRANSFERASE-RELATED"/>
    <property type="match status" value="1"/>
</dbReference>
<dbReference type="SUPFAM" id="SSF53335">
    <property type="entry name" value="S-adenosyl-L-methionine-dependent methyltransferases"/>
    <property type="match status" value="1"/>
</dbReference>